<keyword evidence="1" id="KW-0436">Ligase</keyword>
<evidence type="ECO:0000313" key="1">
    <source>
        <dbReference type="EMBL" id="EWY37000.1"/>
    </source>
</evidence>
<dbReference type="PANTHER" id="PTHR21192">
    <property type="entry name" value="NUCLEAR PROTEIN E3-3"/>
    <property type="match status" value="1"/>
</dbReference>
<evidence type="ECO:0000313" key="2">
    <source>
        <dbReference type="Proteomes" id="UP000019486"/>
    </source>
</evidence>
<dbReference type="AlphaFoldDB" id="W9GSY1"/>
<dbReference type="PANTHER" id="PTHR21192:SF2">
    <property type="entry name" value="NADH DEHYDROGENASE [UBIQUINONE] 1 ALPHA SUBCOMPLEX ASSEMBLY FACTOR 3"/>
    <property type="match status" value="1"/>
</dbReference>
<sequence length="124" mass="13343">MDVTPLIPADRQVIDSYGPGIFRVSGTLYEGPLLVFPDRAQAWSATDFASLTVASFDVIRGSEPAVEILLLGSGPKMGLLPSKLRRELREAGIVVDVMETGAACRTYNVLLSEERRVAAALLPV</sequence>
<name>W9GSY1_9PROT</name>
<dbReference type="Gene3D" id="3.40.1230.10">
    <property type="entry name" value="MTH938-like"/>
    <property type="match status" value="1"/>
</dbReference>
<accession>W9GSY1</accession>
<dbReference type="PATRIC" id="fig|1385369.3.peg.5956"/>
<dbReference type="GO" id="GO:0004812">
    <property type="term" value="F:aminoacyl-tRNA ligase activity"/>
    <property type="evidence" value="ECO:0007669"/>
    <property type="project" value="UniProtKB-KW"/>
</dbReference>
<dbReference type="SUPFAM" id="SSF64076">
    <property type="entry name" value="MTH938-like"/>
    <property type="match status" value="1"/>
</dbReference>
<keyword evidence="1" id="KW-0030">Aminoacyl-tRNA synthetase</keyword>
<dbReference type="STRING" id="1385369.N825_22075"/>
<keyword evidence="2" id="KW-1185">Reference proteome</keyword>
<organism evidence="1 2">
    <name type="scientific">Skermanella stibiiresistens SB22</name>
    <dbReference type="NCBI Taxonomy" id="1385369"/>
    <lineage>
        <taxon>Bacteria</taxon>
        <taxon>Pseudomonadati</taxon>
        <taxon>Pseudomonadota</taxon>
        <taxon>Alphaproteobacteria</taxon>
        <taxon>Rhodospirillales</taxon>
        <taxon>Azospirillaceae</taxon>
        <taxon>Skermanella</taxon>
    </lineage>
</organism>
<comment type="caution">
    <text evidence="1">The sequence shown here is derived from an EMBL/GenBank/DDBJ whole genome shotgun (WGS) entry which is preliminary data.</text>
</comment>
<dbReference type="InterPro" id="IPR007523">
    <property type="entry name" value="NDUFAF3/AAMDC"/>
</dbReference>
<dbReference type="OrthoDB" id="7351393at2"/>
<dbReference type="InterPro" id="IPR036748">
    <property type="entry name" value="MTH938-like_sf"/>
</dbReference>
<dbReference type="Proteomes" id="UP000019486">
    <property type="component" value="Unassembled WGS sequence"/>
</dbReference>
<protein>
    <submittedName>
        <fullName evidence="1">Valyl-tRNA synthetase</fullName>
    </submittedName>
</protein>
<proteinExistence type="predicted"/>
<reference evidence="1 2" key="1">
    <citation type="submission" date="2013-08" db="EMBL/GenBank/DDBJ databases">
        <title>The genome sequence of Skermanella stibiiresistens.</title>
        <authorList>
            <person name="Zhu W."/>
            <person name="Wang G."/>
        </authorList>
    </citation>
    <scope>NUCLEOTIDE SEQUENCE [LARGE SCALE GENOMIC DNA]</scope>
    <source>
        <strain evidence="1 2">SB22</strain>
    </source>
</reference>
<dbReference type="EMBL" id="AVFL01000032">
    <property type="protein sequence ID" value="EWY37000.1"/>
    <property type="molecule type" value="Genomic_DNA"/>
</dbReference>
<dbReference type="CDD" id="cd00248">
    <property type="entry name" value="Mth938-like"/>
    <property type="match status" value="1"/>
</dbReference>
<gene>
    <name evidence="1" type="ORF">N825_22075</name>
</gene>
<dbReference type="Pfam" id="PF04430">
    <property type="entry name" value="DUF498"/>
    <property type="match status" value="1"/>
</dbReference>